<protein>
    <recommendedName>
        <fullName evidence="4">DUF11 domain-containing protein</fullName>
    </recommendedName>
</protein>
<keyword evidence="1" id="KW-0732">Signal</keyword>
<proteinExistence type="predicted"/>
<gene>
    <name evidence="2" type="ORF">PSM7751_01394</name>
</gene>
<dbReference type="Proteomes" id="UP000193963">
    <property type="component" value="Unassembled WGS sequence"/>
</dbReference>
<reference evidence="2 3" key="1">
    <citation type="submission" date="2017-03" db="EMBL/GenBank/DDBJ databases">
        <authorList>
            <person name="Afonso C.L."/>
            <person name="Miller P.J."/>
            <person name="Scott M.A."/>
            <person name="Spackman E."/>
            <person name="Goraichik I."/>
            <person name="Dimitrov K.M."/>
            <person name="Suarez D.L."/>
            <person name="Swayne D.E."/>
        </authorList>
    </citation>
    <scope>NUCLEOTIDE SEQUENCE [LARGE SCALE GENOMIC DNA]</scope>
    <source>
        <strain evidence="2 3">CECT 7751</strain>
    </source>
</reference>
<evidence type="ECO:0000313" key="2">
    <source>
        <dbReference type="EMBL" id="SLN31955.1"/>
    </source>
</evidence>
<dbReference type="RefSeq" id="WP_085887252.1">
    <property type="nucleotide sequence ID" value="NZ_FWFN01000002.1"/>
</dbReference>
<sequence>MFIQTSKLSRAAAAGIALVLIGGTAHAESLVSDFSFRVVEVTQDGAEDLVERDSVRPGEVIQYQIRHENGTDEDLSGLVVQAPVPAGVSLTLDGQSSSIPAVFEVQAELDPKQEGLEWSTLPAVRKVLAEDGVLREEPLPEADITAVRWTLSEPLEADDVALNTYRVRVN</sequence>
<feature type="signal peptide" evidence="1">
    <location>
        <begin position="1"/>
        <end position="27"/>
    </location>
</feature>
<evidence type="ECO:0000256" key="1">
    <source>
        <dbReference type="SAM" id="SignalP"/>
    </source>
</evidence>
<evidence type="ECO:0000313" key="3">
    <source>
        <dbReference type="Proteomes" id="UP000193963"/>
    </source>
</evidence>
<dbReference type="AlphaFoldDB" id="A0A1X6YUN7"/>
<dbReference type="EMBL" id="FWFN01000002">
    <property type="protein sequence ID" value="SLN31955.1"/>
    <property type="molecule type" value="Genomic_DNA"/>
</dbReference>
<keyword evidence="3" id="KW-1185">Reference proteome</keyword>
<name>A0A1X6YUN7_9RHOB</name>
<accession>A0A1X6YUN7</accession>
<dbReference type="OrthoDB" id="7861275at2"/>
<organism evidence="2 3">
    <name type="scientific">Pseudooceanicola marinus</name>
    <dbReference type="NCBI Taxonomy" id="396013"/>
    <lineage>
        <taxon>Bacteria</taxon>
        <taxon>Pseudomonadati</taxon>
        <taxon>Pseudomonadota</taxon>
        <taxon>Alphaproteobacteria</taxon>
        <taxon>Rhodobacterales</taxon>
        <taxon>Paracoccaceae</taxon>
        <taxon>Pseudooceanicola</taxon>
    </lineage>
</organism>
<evidence type="ECO:0008006" key="4">
    <source>
        <dbReference type="Google" id="ProtNLM"/>
    </source>
</evidence>
<feature type="chain" id="PRO_5013118209" description="DUF11 domain-containing protein" evidence="1">
    <location>
        <begin position="28"/>
        <end position="170"/>
    </location>
</feature>